<dbReference type="OrthoDB" id="10529925at2759"/>
<reference evidence="1" key="1">
    <citation type="submission" date="2018-08" db="EMBL/GenBank/DDBJ databases">
        <authorList>
            <person name="Rossello M."/>
        </authorList>
    </citation>
    <scope>NUCLEOTIDE SEQUENCE [LARGE SCALE GENOMIC DNA]</scope>
    <source>
        <strain evidence="1">cv. Chinese Spring</strain>
    </source>
</reference>
<keyword evidence="2" id="KW-1185">Reference proteome</keyword>
<evidence type="ECO:0000313" key="1">
    <source>
        <dbReference type="EnsemblPlants" id="TraesCS7D02G005700.1"/>
    </source>
</evidence>
<name>A0A3B6TB04_WHEAT</name>
<dbReference type="Gramene" id="TraesSTA7D03G04266470.1">
    <property type="protein sequence ID" value="TraesSTA7D03G04266470.1"/>
    <property type="gene ID" value="TraesSTA7D03G04266470"/>
</dbReference>
<dbReference type="Gramene" id="TraesSTA7D03G04266470.2">
    <property type="protein sequence ID" value="TraesSTA7D03G04266470.2"/>
    <property type="gene ID" value="TraesSTA7D03G04266470"/>
</dbReference>
<dbReference type="Gramene" id="TraesLAC7D03G04219440.1">
    <property type="protein sequence ID" value="TraesLAC7D03G04219440.1"/>
    <property type="gene ID" value="TraesLAC7D03G04219440"/>
</dbReference>
<reference evidence="1" key="2">
    <citation type="submission" date="2018-10" db="UniProtKB">
        <authorList>
            <consortium name="EnsemblPlants"/>
        </authorList>
    </citation>
    <scope>IDENTIFICATION</scope>
</reference>
<evidence type="ECO:0000313" key="2">
    <source>
        <dbReference type="Proteomes" id="UP000019116"/>
    </source>
</evidence>
<dbReference type="Gramene" id="TraesCS7D02G005700.1">
    <property type="protein sequence ID" value="TraesCS7D02G005700.1"/>
    <property type="gene ID" value="TraesCS7D02G005700"/>
</dbReference>
<dbReference type="Gramene" id="TraesCAD_scaffold_308834_01G000100.1">
    <property type="protein sequence ID" value="TraesCAD_scaffold_308834_01G000100.1"/>
    <property type="gene ID" value="TraesCAD_scaffold_308834_01G000100"/>
</dbReference>
<dbReference type="Gramene" id="TraesSYM7D03G04326170.3">
    <property type="protein sequence ID" value="TraesSYM7D03G04326170.3"/>
    <property type="gene ID" value="TraesSYM7D03G04326170"/>
</dbReference>
<dbReference type="Gramene" id="TraesSYM7D03G04326170.1">
    <property type="protein sequence ID" value="TraesSYM7D03G04326170.1"/>
    <property type="gene ID" value="TraesSYM7D03G04326170"/>
</dbReference>
<sequence length="143" mass="15124">MPDPILLPPSSPQLAAPLPFQIAATTSLLLPRPGSLLRLDGLVHRHDRNEPNPIAESRNIATASYSAAAEAARELQDAVAALAVRRAADEDALRCRAVALDADVRRLQGSLAPLDPAALELVPPMWSTASASGIRGRLQEGQD</sequence>
<dbReference type="Gramene" id="TraesCS7D03G0012800.1">
    <property type="protein sequence ID" value="TraesCS7D03G0012800.1.CDS"/>
    <property type="gene ID" value="TraesCS7D03G0012800"/>
</dbReference>
<dbReference type="Gramene" id="TraesMAC7D03G04263880.1">
    <property type="protein sequence ID" value="TraesMAC7D03G04263880.1"/>
    <property type="gene ID" value="TraesMAC7D03G04263880"/>
</dbReference>
<dbReference type="AlphaFoldDB" id="A0A3B6TB04"/>
<dbReference type="EnsemblPlants" id="TraesCS7D02G005700.1">
    <property type="protein sequence ID" value="TraesCS7D02G005700.1"/>
    <property type="gene ID" value="TraesCS7D02G005700"/>
</dbReference>
<dbReference type="Gramene" id="TraesWEE_scaffold_001444_01G000100.1">
    <property type="protein sequence ID" value="TraesWEE_scaffold_001444_01G000100.1"/>
    <property type="gene ID" value="TraesWEE_scaffold_001444_01G000100"/>
</dbReference>
<proteinExistence type="predicted"/>
<organism evidence="1">
    <name type="scientific">Triticum aestivum</name>
    <name type="common">Wheat</name>
    <dbReference type="NCBI Taxonomy" id="4565"/>
    <lineage>
        <taxon>Eukaryota</taxon>
        <taxon>Viridiplantae</taxon>
        <taxon>Streptophyta</taxon>
        <taxon>Embryophyta</taxon>
        <taxon>Tracheophyta</taxon>
        <taxon>Spermatophyta</taxon>
        <taxon>Magnoliopsida</taxon>
        <taxon>Liliopsida</taxon>
        <taxon>Poales</taxon>
        <taxon>Poaceae</taxon>
        <taxon>BOP clade</taxon>
        <taxon>Pooideae</taxon>
        <taxon>Triticodae</taxon>
        <taxon>Triticeae</taxon>
        <taxon>Triticinae</taxon>
        <taxon>Triticum</taxon>
    </lineage>
</organism>
<dbReference type="Gramene" id="TraesJAG7D03G04256800.1">
    <property type="protein sequence ID" value="TraesJAG7D03G04256800.1"/>
    <property type="gene ID" value="TraesJAG7D03G04256800"/>
</dbReference>
<dbReference type="Proteomes" id="UP000019116">
    <property type="component" value="Chromosome 7D"/>
</dbReference>
<accession>A0A3B6TB04</accession>
<dbReference type="Gramene" id="TraesSYM7D03G04326170.2">
    <property type="protein sequence ID" value="TraesSYM7D03G04326170.2"/>
    <property type="gene ID" value="TraesSYM7D03G04326170"/>
</dbReference>
<protein>
    <submittedName>
        <fullName evidence="1">Uncharacterized protein</fullName>
    </submittedName>
</protein>